<comment type="cofactor">
    <cofactor evidence="6">
        <name>Zn(2+)</name>
        <dbReference type="ChEBI" id="CHEBI:29105"/>
    </cofactor>
    <text evidence="6">Binds 1 zinc ion per subunit.</text>
</comment>
<keyword evidence="9" id="KW-1185">Reference proteome</keyword>
<dbReference type="InterPro" id="IPR051156">
    <property type="entry name" value="Mito/Outer_Membr_Metalloprot"/>
</dbReference>
<keyword evidence="4 6" id="KW-0862">Zinc</keyword>
<evidence type="ECO:0000313" key="8">
    <source>
        <dbReference type="EMBL" id="MDI3321691.1"/>
    </source>
</evidence>
<protein>
    <submittedName>
        <fullName evidence="8">M48 family metallopeptidase</fullName>
    </submittedName>
</protein>
<dbReference type="InterPro" id="IPR001915">
    <property type="entry name" value="Peptidase_M48"/>
</dbReference>
<evidence type="ECO:0000256" key="3">
    <source>
        <dbReference type="ARBA" id="ARBA00022801"/>
    </source>
</evidence>
<name>A0ABT6RGU8_9BACT</name>
<dbReference type="CDD" id="cd07332">
    <property type="entry name" value="M48C_Oma1_like"/>
    <property type="match status" value="1"/>
</dbReference>
<comment type="similarity">
    <text evidence="6">Belongs to the peptidase M48 family.</text>
</comment>
<accession>A0ABT6RGU8</accession>
<dbReference type="PANTHER" id="PTHR22726:SF1">
    <property type="entry name" value="METALLOENDOPEPTIDASE OMA1, MITOCHONDRIAL"/>
    <property type="match status" value="1"/>
</dbReference>
<evidence type="ECO:0000259" key="7">
    <source>
        <dbReference type="Pfam" id="PF01435"/>
    </source>
</evidence>
<dbReference type="EMBL" id="JASBRG010000007">
    <property type="protein sequence ID" value="MDI3321691.1"/>
    <property type="molecule type" value="Genomic_DNA"/>
</dbReference>
<dbReference type="RefSeq" id="WP_282335797.1">
    <property type="nucleotide sequence ID" value="NZ_JASBRG010000007.1"/>
</dbReference>
<evidence type="ECO:0000256" key="2">
    <source>
        <dbReference type="ARBA" id="ARBA00022723"/>
    </source>
</evidence>
<dbReference type="PANTHER" id="PTHR22726">
    <property type="entry name" value="METALLOENDOPEPTIDASE OMA1"/>
    <property type="match status" value="1"/>
</dbReference>
<keyword evidence="5 6" id="KW-0482">Metalloprotease</keyword>
<proteinExistence type="inferred from homology"/>
<evidence type="ECO:0000256" key="4">
    <source>
        <dbReference type="ARBA" id="ARBA00022833"/>
    </source>
</evidence>
<comment type="caution">
    <text evidence="8">The sequence shown here is derived from an EMBL/GenBank/DDBJ whole genome shotgun (WGS) entry which is preliminary data.</text>
</comment>
<sequence length="262" mass="29235">MKKIVPQFLILLLSFFGIWFMLSKVDFVRLLHIKQIKRQSVDQIGKQVWKAFETTNTVIENDTLTNALNKIRDKICNSNHLSIPADSIKIHVLENKEINAFALPGNHLVIYSALIKDCKNPEELAGVMSHEIAHMTRNHVAKKLLKEFGLSVILSSTGSSGGAVLKQISKLLSSTAYDRTLESEADEYAVQYMTNANIDPVNLARFLERMDKESALPSAAYLISTHPNAKARSEAIIAQTKTSKMVAMPVLDGKEWESVKGQ</sequence>
<feature type="domain" description="Peptidase M48" evidence="7">
    <location>
        <begin position="80"/>
        <end position="236"/>
    </location>
</feature>
<dbReference type="Gene3D" id="3.30.2010.10">
    <property type="entry name" value="Metalloproteases ('zincins'), catalytic domain"/>
    <property type="match status" value="1"/>
</dbReference>
<evidence type="ECO:0000256" key="1">
    <source>
        <dbReference type="ARBA" id="ARBA00022670"/>
    </source>
</evidence>
<evidence type="ECO:0000313" key="9">
    <source>
        <dbReference type="Proteomes" id="UP001226434"/>
    </source>
</evidence>
<keyword evidence="1 6" id="KW-0645">Protease</keyword>
<organism evidence="8 9">
    <name type="scientific">Pinibacter soli</name>
    <dbReference type="NCBI Taxonomy" id="3044211"/>
    <lineage>
        <taxon>Bacteria</taxon>
        <taxon>Pseudomonadati</taxon>
        <taxon>Bacteroidota</taxon>
        <taxon>Chitinophagia</taxon>
        <taxon>Chitinophagales</taxon>
        <taxon>Chitinophagaceae</taxon>
        <taxon>Pinibacter</taxon>
    </lineage>
</organism>
<gene>
    <name evidence="8" type="ORF">QJ048_17980</name>
</gene>
<dbReference type="Pfam" id="PF01435">
    <property type="entry name" value="Peptidase_M48"/>
    <property type="match status" value="1"/>
</dbReference>
<keyword evidence="3 6" id="KW-0378">Hydrolase</keyword>
<dbReference type="Proteomes" id="UP001226434">
    <property type="component" value="Unassembled WGS sequence"/>
</dbReference>
<reference evidence="8 9" key="1">
    <citation type="submission" date="2023-05" db="EMBL/GenBank/DDBJ databases">
        <title>Genome sequence of Pinibacter sp. MAH-24.</title>
        <authorList>
            <person name="Huq M.A."/>
        </authorList>
    </citation>
    <scope>NUCLEOTIDE SEQUENCE [LARGE SCALE GENOMIC DNA]</scope>
    <source>
        <strain evidence="8 9">MAH-24</strain>
    </source>
</reference>
<evidence type="ECO:0000256" key="5">
    <source>
        <dbReference type="ARBA" id="ARBA00023049"/>
    </source>
</evidence>
<evidence type="ECO:0000256" key="6">
    <source>
        <dbReference type="RuleBase" id="RU003983"/>
    </source>
</evidence>
<keyword evidence="2" id="KW-0479">Metal-binding</keyword>